<sequence>MGIEIEKKFTVKEFPLDLDTYPCHIIEQGYLNTSPAVRVRREDDHYYMTYKGSAPAEEGGIGKVEYNMPLDAESYAHLVKKCDGNLIKKTRYLLPLNEDAFDSEYLLKNPQFKSALGNGDIKIELDVFKSPFDGRQLAEVEFPSEEAAKAYHPASWFNEDVTGDYHYSNSYMSTEEL</sequence>
<dbReference type="SMART" id="SM01118">
    <property type="entry name" value="CYTH"/>
    <property type="match status" value="1"/>
</dbReference>
<dbReference type="Pfam" id="PF01928">
    <property type="entry name" value="CYTH"/>
    <property type="match status" value="1"/>
</dbReference>
<dbReference type="PANTHER" id="PTHR40114:SF1">
    <property type="entry name" value="SLR0698 PROTEIN"/>
    <property type="match status" value="1"/>
</dbReference>
<dbReference type="PANTHER" id="PTHR40114">
    <property type="entry name" value="SLR0698 PROTEIN"/>
    <property type="match status" value="1"/>
</dbReference>
<name>A0A1G5FTU5_9FIRM</name>
<dbReference type="EMBL" id="FMUR01000016">
    <property type="protein sequence ID" value="SCY42591.1"/>
    <property type="molecule type" value="Genomic_DNA"/>
</dbReference>
<dbReference type="Gene3D" id="2.40.320.10">
    <property type="entry name" value="Hypothetical Protein Pfu-838710-001"/>
    <property type="match status" value="1"/>
</dbReference>
<dbReference type="PROSITE" id="PS51707">
    <property type="entry name" value="CYTH"/>
    <property type="match status" value="1"/>
</dbReference>
<proteinExistence type="predicted"/>
<evidence type="ECO:0000313" key="4">
    <source>
        <dbReference type="Proteomes" id="UP000183047"/>
    </source>
</evidence>
<evidence type="ECO:0000259" key="2">
    <source>
        <dbReference type="PROSITE" id="PS51707"/>
    </source>
</evidence>
<dbReference type="InterPro" id="IPR023577">
    <property type="entry name" value="CYTH_domain"/>
</dbReference>
<dbReference type="SUPFAM" id="SSF55154">
    <property type="entry name" value="CYTH-like phosphatases"/>
    <property type="match status" value="1"/>
</dbReference>
<dbReference type="RefSeq" id="WP_330390068.1">
    <property type="nucleotide sequence ID" value="NZ_FMUR01000016.1"/>
</dbReference>
<gene>
    <name evidence="3" type="ORF">SAMN02910451_02563</name>
</gene>
<feature type="active site" description="Proton acceptor" evidence="1">
    <location>
        <position position="30"/>
    </location>
</feature>
<dbReference type="CDD" id="cd07761">
    <property type="entry name" value="CYTH-like_CthTTM-like"/>
    <property type="match status" value="1"/>
</dbReference>
<feature type="domain" description="CYTH" evidence="2">
    <location>
        <begin position="2"/>
        <end position="177"/>
    </location>
</feature>
<reference evidence="4" key="1">
    <citation type="submission" date="2016-10" db="EMBL/GenBank/DDBJ databases">
        <authorList>
            <person name="Varghese N."/>
            <person name="Submissions S."/>
        </authorList>
    </citation>
    <scope>NUCLEOTIDE SEQUENCE [LARGE SCALE GENOMIC DNA]</scope>
    <source>
        <strain evidence="4">XBD2006</strain>
    </source>
</reference>
<dbReference type="AlphaFoldDB" id="A0A1G5FTU5"/>
<dbReference type="InterPro" id="IPR033469">
    <property type="entry name" value="CYTH-like_dom_sf"/>
</dbReference>
<dbReference type="PIRSF" id="PIRSF016487">
    <property type="entry name" value="CYTH_UCP016487"/>
    <property type="match status" value="1"/>
</dbReference>
<evidence type="ECO:0000313" key="3">
    <source>
        <dbReference type="EMBL" id="SCY42591.1"/>
    </source>
</evidence>
<evidence type="ECO:0000256" key="1">
    <source>
        <dbReference type="PIRSR" id="PIRSR016487-1"/>
    </source>
</evidence>
<organism evidence="3 4">
    <name type="scientific">Butyrivibrio hungatei</name>
    <dbReference type="NCBI Taxonomy" id="185008"/>
    <lineage>
        <taxon>Bacteria</taxon>
        <taxon>Bacillati</taxon>
        <taxon>Bacillota</taxon>
        <taxon>Clostridia</taxon>
        <taxon>Lachnospirales</taxon>
        <taxon>Lachnospiraceae</taxon>
        <taxon>Butyrivibrio</taxon>
    </lineage>
</organism>
<protein>
    <submittedName>
        <fullName evidence="3">CYTH domain-containing protein</fullName>
    </submittedName>
</protein>
<accession>A0A1G5FTU5</accession>
<dbReference type="InterPro" id="IPR012042">
    <property type="entry name" value="NeuTTM/CthTTM-like"/>
</dbReference>
<keyword evidence="4" id="KW-1185">Reference proteome</keyword>
<dbReference type="Proteomes" id="UP000183047">
    <property type="component" value="Unassembled WGS sequence"/>
</dbReference>